<dbReference type="FunFam" id="3.30.200.20:FF:000463">
    <property type="entry name" value="Serine/threonine-protein kinase AFC2"/>
    <property type="match status" value="1"/>
</dbReference>
<dbReference type="GO" id="GO:0004712">
    <property type="term" value="F:protein serine/threonine/tyrosine kinase activity"/>
    <property type="evidence" value="ECO:0007669"/>
    <property type="project" value="UniProtKB-EC"/>
</dbReference>
<evidence type="ECO:0000313" key="12">
    <source>
        <dbReference type="EMBL" id="OUZ99924.1"/>
    </source>
</evidence>
<reference evidence="12 13" key="1">
    <citation type="journal article" date="2017" name="Mol. Plant">
        <title>The Genome of Medicinal Plant Macleaya cordata Provides New Insights into Benzylisoquinoline Alkaloids Metabolism.</title>
        <authorList>
            <person name="Liu X."/>
            <person name="Liu Y."/>
            <person name="Huang P."/>
            <person name="Ma Y."/>
            <person name="Qing Z."/>
            <person name="Tang Q."/>
            <person name="Cao H."/>
            <person name="Cheng P."/>
            <person name="Zheng Y."/>
            <person name="Yuan Z."/>
            <person name="Zhou Y."/>
            <person name="Liu J."/>
            <person name="Tang Z."/>
            <person name="Zhuo Y."/>
            <person name="Zhang Y."/>
            <person name="Yu L."/>
            <person name="Huang J."/>
            <person name="Yang P."/>
            <person name="Peng Q."/>
            <person name="Zhang J."/>
            <person name="Jiang W."/>
            <person name="Zhang Z."/>
            <person name="Lin K."/>
            <person name="Ro D.K."/>
            <person name="Chen X."/>
            <person name="Xiong X."/>
            <person name="Shang Y."/>
            <person name="Huang S."/>
            <person name="Zeng J."/>
        </authorList>
    </citation>
    <scope>NUCLEOTIDE SEQUENCE [LARGE SCALE GENOMIC DNA]</scope>
    <source>
        <strain evidence="13">cv. BLH2017</strain>
        <tissue evidence="12">Root</tissue>
    </source>
</reference>
<dbReference type="InterPro" id="IPR000719">
    <property type="entry name" value="Prot_kinase_dom"/>
</dbReference>
<dbReference type="InterPro" id="IPR011009">
    <property type="entry name" value="Kinase-like_dom_sf"/>
</dbReference>
<evidence type="ECO:0000256" key="4">
    <source>
        <dbReference type="ARBA" id="ARBA00022741"/>
    </source>
</evidence>
<dbReference type="Pfam" id="PF00069">
    <property type="entry name" value="Pkinase"/>
    <property type="match status" value="1"/>
</dbReference>
<accession>A0A200PNY1</accession>
<evidence type="ECO:0000256" key="10">
    <source>
        <dbReference type="ARBA" id="ARBA00051680"/>
    </source>
</evidence>
<gene>
    <name evidence="12" type="ORF">BVC80_9069g32</name>
</gene>
<evidence type="ECO:0000256" key="9">
    <source>
        <dbReference type="ARBA" id="ARBA00049308"/>
    </source>
</evidence>
<comment type="catalytic activity">
    <reaction evidence="10">
        <text>L-tyrosyl-[protein] + ATP = O-phospho-L-tyrosyl-[protein] + ADP + H(+)</text>
        <dbReference type="Rhea" id="RHEA:10596"/>
        <dbReference type="Rhea" id="RHEA-COMP:10136"/>
        <dbReference type="Rhea" id="RHEA-COMP:20101"/>
        <dbReference type="ChEBI" id="CHEBI:15378"/>
        <dbReference type="ChEBI" id="CHEBI:30616"/>
        <dbReference type="ChEBI" id="CHEBI:46858"/>
        <dbReference type="ChEBI" id="CHEBI:61978"/>
        <dbReference type="ChEBI" id="CHEBI:456216"/>
        <dbReference type="EC" id="2.7.12.1"/>
    </reaction>
</comment>
<comment type="caution">
    <text evidence="12">The sequence shown here is derived from an EMBL/GenBank/DDBJ whole genome shotgun (WGS) entry which is preliminary data.</text>
</comment>
<dbReference type="OMA" id="IYAVCLM"/>
<dbReference type="FunFam" id="1.10.510.10:FF:000612">
    <property type="entry name" value="Serine/threonine-protein kinase AFC2"/>
    <property type="match status" value="1"/>
</dbReference>
<dbReference type="PROSITE" id="PS00108">
    <property type="entry name" value="PROTEIN_KINASE_ST"/>
    <property type="match status" value="1"/>
</dbReference>
<dbReference type="InterPro" id="IPR051175">
    <property type="entry name" value="CLK_kinases"/>
</dbReference>
<keyword evidence="3" id="KW-0808">Transferase</keyword>
<feature type="domain" description="Protein kinase" evidence="11">
    <location>
        <begin position="73"/>
        <end position="398"/>
    </location>
</feature>
<evidence type="ECO:0000259" key="11">
    <source>
        <dbReference type="PROSITE" id="PS50011"/>
    </source>
</evidence>
<evidence type="ECO:0000313" key="13">
    <source>
        <dbReference type="Proteomes" id="UP000195402"/>
    </source>
</evidence>
<dbReference type="PROSITE" id="PS50011">
    <property type="entry name" value="PROTEIN_KINASE_DOM"/>
    <property type="match status" value="1"/>
</dbReference>
<sequence length="402" mass="46320">MEKQRIRKRPRLAWDVAPTEPEVRLISSSLARASRFPMVANEGPIRPASPPWREDDREGHYVFNFGDNLTPRYKIISKMGEGTFGRVLECWDREAHELVAIKVVRSISKYRDAAMIEIDILQLLAKNDEGGLRCVQIRNWFDYRNHICIVFEKLGPSLFDFLRRNKYCAFPVDLVREFGRQLLESVAYMHDLRLIHTDLKPENILLVSSENVKLPSCKRNSQGEVQFRCLPKSSAIKLIDFGSTAFDNREHSSIVSTRHYRAPEVILGLGWSFPCDLWSIGCILVELCSGNALFQTHENLEHLAMMERVLGPLPEHMIRKANRGAEKYFRRGARLNWPEGAVSRESIRAVKKLDRLKDIVSQHVEYSKSSLTDLLHGLLKFDPAERLTARQALDHPFFKNPT</sequence>
<dbReference type="GO" id="GO:0005524">
    <property type="term" value="F:ATP binding"/>
    <property type="evidence" value="ECO:0007669"/>
    <property type="project" value="UniProtKB-KW"/>
</dbReference>
<name>A0A200PNY1_MACCD</name>
<dbReference type="EC" id="2.7.12.1" evidence="1"/>
<evidence type="ECO:0000256" key="1">
    <source>
        <dbReference type="ARBA" id="ARBA00013203"/>
    </source>
</evidence>
<evidence type="ECO:0000256" key="6">
    <source>
        <dbReference type="ARBA" id="ARBA00022840"/>
    </source>
</evidence>
<evidence type="ECO:0000256" key="7">
    <source>
        <dbReference type="ARBA" id="ARBA00037966"/>
    </source>
</evidence>
<dbReference type="Gene3D" id="3.30.200.20">
    <property type="entry name" value="Phosphorylase Kinase, domain 1"/>
    <property type="match status" value="1"/>
</dbReference>
<dbReference type="CDD" id="cd14134">
    <property type="entry name" value="PKc_CLK"/>
    <property type="match status" value="1"/>
</dbReference>
<dbReference type="AlphaFoldDB" id="A0A200PNY1"/>
<dbReference type="PANTHER" id="PTHR45646:SF11">
    <property type="entry name" value="SERINE_THREONINE-PROTEIN KINASE DOA"/>
    <property type="match status" value="1"/>
</dbReference>
<keyword evidence="6" id="KW-0067">ATP-binding</keyword>
<proteinExistence type="inferred from homology"/>
<evidence type="ECO:0000256" key="3">
    <source>
        <dbReference type="ARBA" id="ARBA00022679"/>
    </source>
</evidence>
<dbReference type="InParanoid" id="A0A200PNY1"/>
<keyword evidence="4" id="KW-0547">Nucleotide-binding</keyword>
<keyword evidence="13" id="KW-1185">Reference proteome</keyword>
<comment type="similarity">
    <text evidence="7">Belongs to the protein kinase superfamily. CMGC Ser/Thr protein kinase family. Lammer subfamily.</text>
</comment>
<dbReference type="SUPFAM" id="SSF56112">
    <property type="entry name" value="Protein kinase-like (PK-like)"/>
    <property type="match status" value="1"/>
</dbReference>
<dbReference type="PANTHER" id="PTHR45646">
    <property type="entry name" value="SERINE/THREONINE-PROTEIN KINASE DOA-RELATED"/>
    <property type="match status" value="1"/>
</dbReference>
<dbReference type="FunCoup" id="A0A200PNY1">
    <property type="interactions" value="2648"/>
</dbReference>
<dbReference type="EMBL" id="MVGT01004386">
    <property type="protein sequence ID" value="OUZ99924.1"/>
    <property type="molecule type" value="Genomic_DNA"/>
</dbReference>
<organism evidence="12 13">
    <name type="scientific">Macleaya cordata</name>
    <name type="common">Five-seeded plume-poppy</name>
    <name type="synonym">Bocconia cordata</name>
    <dbReference type="NCBI Taxonomy" id="56857"/>
    <lineage>
        <taxon>Eukaryota</taxon>
        <taxon>Viridiplantae</taxon>
        <taxon>Streptophyta</taxon>
        <taxon>Embryophyta</taxon>
        <taxon>Tracheophyta</taxon>
        <taxon>Spermatophyta</taxon>
        <taxon>Magnoliopsida</taxon>
        <taxon>Ranunculales</taxon>
        <taxon>Papaveraceae</taxon>
        <taxon>Papaveroideae</taxon>
        <taxon>Macleaya</taxon>
    </lineage>
</organism>
<comment type="catalytic activity">
    <reaction evidence="8">
        <text>L-seryl-[protein] + ATP = O-phospho-L-seryl-[protein] + ADP + H(+)</text>
        <dbReference type="Rhea" id="RHEA:17989"/>
        <dbReference type="Rhea" id="RHEA-COMP:9863"/>
        <dbReference type="Rhea" id="RHEA-COMP:11604"/>
        <dbReference type="ChEBI" id="CHEBI:15378"/>
        <dbReference type="ChEBI" id="CHEBI:29999"/>
        <dbReference type="ChEBI" id="CHEBI:30616"/>
        <dbReference type="ChEBI" id="CHEBI:83421"/>
        <dbReference type="ChEBI" id="CHEBI:456216"/>
        <dbReference type="EC" id="2.7.12.1"/>
    </reaction>
</comment>
<dbReference type="STRING" id="56857.A0A200PNY1"/>
<comment type="catalytic activity">
    <reaction evidence="9">
        <text>L-threonyl-[protein] + ATP = O-phospho-L-threonyl-[protein] + ADP + H(+)</text>
        <dbReference type="Rhea" id="RHEA:46608"/>
        <dbReference type="Rhea" id="RHEA-COMP:11060"/>
        <dbReference type="Rhea" id="RHEA-COMP:11605"/>
        <dbReference type="ChEBI" id="CHEBI:15378"/>
        <dbReference type="ChEBI" id="CHEBI:30013"/>
        <dbReference type="ChEBI" id="CHEBI:30616"/>
        <dbReference type="ChEBI" id="CHEBI:61977"/>
        <dbReference type="ChEBI" id="CHEBI:456216"/>
        <dbReference type="EC" id="2.7.12.1"/>
    </reaction>
</comment>
<dbReference type="Proteomes" id="UP000195402">
    <property type="component" value="Unassembled WGS sequence"/>
</dbReference>
<evidence type="ECO:0000256" key="2">
    <source>
        <dbReference type="ARBA" id="ARBA00022527"/>
    </source>
</evidence>
<dbReference type="SMART" id="SM00220">
    <property type="entry name" value="S_TKc"/>
    <property type="match status" value="1"/>
</dbReference>
<dbReference type="Gene3D" id="1.10.510.10">
    <property type="entry name" value="Transferase(Phosphotransferase) domain 1"/>
    <property type="match status" value="1"/>
</dbReference>
<evidence type="ECO:0000256" key="8">
    <source>
        <dbReference type="ARBA" id="ARBA00049003"/>
    </source>
</evidence>
<dbReference type="GO" id="GO:0004674">
    <property type="term" value="F:protein serine/threonine kinase activity"/>
    <property type="evidence" value="ECO:0007669"/>
    <property type="project" value="UniProtKB-KW"/>
</dbReference>
<protein>
    <recommendedName>
        <fullName evidence="1">dual-specificity kinase</fullName>
        <ecNumber evidence="1">2.7.12.1</ecNumber>
    </recommendedName>
</protein>
<dbReference type="InterPro" id="IPR008271">
    <property type="entry name" value="Ser/Thr_kinase_AS"/>
</dbReference>
<keyword evidence="5 12" id="KW-0418">Kinase</keyword>
<evidence type="ECO:0000256" key="5">
    <source>
        <dbReference type="ARBA" id="ARBA00022777"/>
    </source>
</evidence>
<keyword evidence="2" id="KW-0723">Serine/threonine-protein kinase</keyword>
<dbReference type="OrthoDB" id="283111at2759"/>
<dbReference type="GO" id="GO:0005634">
    <property type="term" value="C:nucleus"/>
    <property type="evidence" value="ECO:0007669"/>
    <property type="project" value="TreeGrafter"/>
</dbReference>